<reference evidence="2 3" key="1">
    <citation type="journal article" date="2018" name="Mol. Biol. Evol.">
        <title>Broad Genomic Sampling Reveals a Smut Pathogenic Ancestry of the Fungal Clade Ustilaginomycotina.</title>
        <authorList>
            <person name="Kijpornyongpan T."/>
            <person name="Mondo S.J."/>
            <person name="Barry K."/>
            <person name="Sandor L."/>
            <person name="Lee J."/>
            <person name="Lipzen A."/>
            <person name="Pangilinan J."/>
            <person name="LaButti K."/>
            <person name="Hainaut M."/>
            <person name="Henrissat B."/>
            <person name="Grigoriev I.V."/>
            <person name="Spatafora J.W."/>
            <person name="Aime M.C."/>
        </authorList>
    </citation>
    <scope>NUCLEOTIDE SEQUENCE [LARGE SCALE GENOMIC DNA]</scope>
    <source>
        <strain evidence="2 3">MCA 4186</strain>
    </source>
</reference>
<feature type="compositionally biased region" description="Polar residues" evidence="1">
    <location>
        <begin position="1"/>
        <end position="16"/>
    </location>
</feature>
<feature type="region of interest" description="Disordered" evidence="1">
    <location>
        <begin position="156"/>
        <end position="183"/>
    </location>
</feature>
<evidence type="ECO:0000313" key="3">
    <source>
        <dbReference type="Proteomes" id="UP000245946"/>
    </source>
</evidence>
<feature type="compositionally biased region" description="Low complexity" evidence="1">
    <location>
        <begin position="364"/>
        <end position="388"/>
    </location>
</feature>
<feature type="region of interest" description="Disordered" evidence="1">
    <location>
        <begin position="221"/>
        <end position="240"/>
    </location>
</feature>
<feature type="compositionally biased region" description="Polar residues" evidence="1">
    <location>
        <begin position="415"/>
        <end position="428"/>
    </location>
</feature>
<feature type="region of interest" description="Disordered" evidence="1">
    <location>
        <begin position="246"/>
        <end position="267"/>
    </location>
</feature>
<feature type="compositionally biased region" description="Basic and acidic residues" evidence="1">
    <location>
        <begin position="46"/>
        <end position="55"/>
    </location>
</feature>
<feature type="region of interest" description="Disordered" evidence="1">
    <location>
        <begin position="363"/>
        <end position="388"/>
    </location>
</feature>
<proteinExistence type="predicted"/>
<accession>A0A316ZBW5</accession>
<keyword evidence="3" id="KW-1185">Reference proteome</keyword>
<evidence type="ECO:0000256" key="1">
    <source>
        <dbReference type="SAM" id="MobiDB-lite"/>
    </source>
</evidence>
<sequence length="437" mass="45791">MSSSFYTLDGAGSSSRPIAARKRSRAAALPPSATGCRASQHPTAESNRHAFDTRPRAGSPHAATSGWDVWDDTASALYPAASTSSLPPSEYDYDADSDAGTSTEAEQRSADAPLHRPRKRAHLDTETEADLGRTMRCMSLSLAADAAAQQHLLELQQQQGPPPPAPPSSPARAHHPPFPRPEAMPAAVLETSPAPHDMEMRARRGPSSINLDRHRVLVTSLEDTSSDDEAAEEHAAAAVRAAMRAQREEATRRGQALPSSPPMPSADEELHINTALLAKLEELRGAMARDRSAAALGLGSGASARRETKKPRSSGGSARNSGSSTPTKQQTAAALVLWRSPEEILQPHLSGAFAFDANAAQKQSDAASSYSTTPASAPPTSQSPDAAYAFGSAYGAPAAGAQAFGTAPWPAPPKQNDTSGVLWLNTSDAADDAMECD</sequence>
<dbReference type="RefSeq" id="XP_025597992.1">
    <property type="nucleotide sequence ID" value="XM_025742573.1"/>
</dbReference>
<dbReference type="GeneID" id="37270117"/>
<feature type="compositionally biased region" description="Pro residues" evidence="1">
    <location>
        <begin position="160"/>
        <end position="169"/>
    </location>
</feature>
<name>A0A316ZBW5_9BASI</name>
<feature type="region of interest" description="Disordered" evidence="1">
    <location>
        <begin position="80"/>
        <end position="127"/>
    </location>
</feature>
<dbReference type="EMBL" id="KZ819294">
    <property type="protein sequence ID" value="PWN97713.1"/>
    <property type="molecule type" value="Genomic_DNA"/>
</dbReference>
<feature type="region of interest" description="Disordered" evidence="1">
    <location>
        <begin position="402"/>
        <end position="437"/>
    </location>
</feature>
<feature type="region of interest" description="Disordered" evidence="1">
    <location>
        <begin position="1"/>
        <end position="66"/>
    </location>
</feature>
<feature type="region of interest" description="Disordered" evidence="1">
    <location>
        <begin position="297"/>
        <end position="333"/>
    </location>
</feature>
<dbReference type="AlphaFoldDB" id="A0A316ZBW5"/>
<gene>
    <name evidence="2" type="ORF">FA09DRAFT_330365</name>
</gene>
<dbReference type="Proteomes" id="UP000245946">
    <property type="component" value="Unassembled WGS sequence"/>
</dbReference>
<feature type="compositionally biased region" description="Low complexity" evidence="1">
    <location>
        <begin position="313"/>
        <end position="324"/>
    </location>
</feature>
<organism evidence="2 3">
    <name type="scientific">Tilletiopsis washingtonensis</name>
    <dbReference type="NCBI Taxonomy" id="58919"/>
    <lineage>
        <taxon>Eukaryota</taxon>
        <taxon>Fungi</taxon>
        <taxon>Dikarya</taxon>
        <taxon>Basidiomycota</taxon>
        <taxon>Ustilaginomycotina</taxon>
        <taxon>Exobasidiomycetes</taxon>
        <taxon>Entylomatales</taxon>
        <taxon>Entylomatales incertae sedis</taxon>
        <taxon>Tilletiopsis</taxon>
    </lineage>
</organism>
<evidence type="ECO:0000313" key="2">
    <source>
        <dbReference type="EMBL" id="PWN97713.1"/>
    </source>
</evidence>
<protein>
    <submittedName>
        <fullName evidence="2">Uncharacterized protein</fullName>
    </submittedName>
</protein>